<comment type="caution">
    <text evidence="1">The sequence shown here is derived from an EMBL/GenBank/DDBJ whole genome shotgun (WGS) entry which is preliminary data.</text>
</comment>
<keyword evidence="2" id="KW-1185">Reference proteome</keyword>
<protein>
    <submittedName>
        <fullName evidence="1">Uncharacterized protein</fullName>
    </submittedName>
</protein>
<reference evidence="1 2" key="1">
    <citation type="journal article" date="2013" name="BMC Genomics">
        <title>The miniature genome of a carnivorous plant Genlisea aurea contains a low number of genes and short non-coding sequences.</title>
        <authorList>
            <person name="Leushkin E.V."/>
            <person name="Sutormin R.A."/>
            <person name="Nabieva E.R."/>
            <person name="Penin A.A."/>
            <person name="Kondrashov A.S."/>
            <person name="Logacheva M.D."/>
        </authorList>
    </citation>
    <scope>NUCLEOTIDE SEQUENCE [LARGE SCALE GENOMIC DNA]</scope>
</reference>
<evidence type="ECO:0000313" key="2">
    <source>
        <dbReference type="Proteomes" id="UP000015453"/>
    </source>
</evidence>
<dbReference type="EMBL" id="AUSU01006731">
    <property type="protein sequence ID" value="EPS61590.1"/>
    <property type="molecule type" value="Genomic_DNA"/>
</dbReference>
<proteinExistence type="predicted"/>
<evidence type="ECO:0000313" key="1">
    <source>
        <dbReference type="EMBL" id="EPS61590.1"/>
    </source>
</evidence>
<accession>S8C3Y7</accession>
<dbReference type="AlphaFoldDB" id="S8C3Y7"/>
<sequence length="217" mass="24513">MGCWQKNSSLANVPYWDADYLLLVWRRLQEAHSLLRKCPFGRTSRFPLRLEILPKLRVSVLALLGRPKFGSPKLHVLWGLQLFKWEAINWKPTQFELDRGFAVTSGVEGEWKVSLGAGFSPFEPTYQEGRAPPPAHCRHIAPTRQVQNVVQVGPCRRGASNAPKTSTGILRAPMEGARHWVEKRWDPVDGVGRERPPNVDPYIDDILIGSLGDSLEE</sequence>
<organism evidence="1 2">
    <name type="scientific">Genlisea aurea</name>
    <dbReference type="NCBI Taxonomy" id="192259"/>
    <lineage>
        <taxon>Eukaryota</taxon>
        <taxon>Viridiplantae</taxon>
        <taxon>Streptophyta</taxon>
        <taxon>Embryophyta</taxon>
        <taxon>Tracheophyta</taxon>
        <taxon>Spermatophyta</taxon>
        <taxon>Magnoliopsida</taxon>
        <taxon>eudicotyledons</taxon>
        <taxon>Gunneridae</taxon>
        <taxon>Pentapetalae</taxon>
        <taxon>asterids</taxon>
        <taxon>lamiids</taxon>
        <taxon>Lamiales</taxon>
        <taxon>Lentibulariaceae</taxon>
        <taxon>Genlisea</taxon>
    </lineage>
</organism>
<dbReference type="Proteomes" id="UP000015453">
    <property type="component" value="Unassembled WGS sequence"/>
</dbReference>
<gene>
    <name evidence="1" type="ORF">M569_13204</name>
</gene>
<name>S8C3Y7_9LAMI</name>